<reference evidence="2 3" key="1">
    <citation type="submission" date="2014-03" db="EMBL/GenBank/DDBJ databases">
        <authorList>
            <person name="Sibley D."/>
            <person name="Venepally P."/>
            <person name="Karamycheva S."/>
            <person name="Hadjithomas M."/>
            <person name="Khan A."/>
            <person name="Brunk B."/>
            <person name="Roos D."/>
            <person name="Caler E."/>
            <person name="Lorenzi H."/>
        </authorList>
    </citation>
    <scope>NUCLEOTIDE SEQUENCE [LARGE SCALE GENOMIC DNA]</scope>
    <source>
        <strain evidence="3">p89</strain>
    </source>
</reference>
<evidence type="ECO:0000313" key="3">
    <source>
        <dbReference type="Proteomes" id="UP000028828"/>
    </source>
</evidence>
<accession>A0A086KIA4</accession>
<feature type="compositionally biased region" description="Gly residues" evidence="1">
    <location>
        <begin position="40"/>
        <end position="53"/>
    </location>
</feature>
<feature type="compositionally biased region" description="Basic residues" evidence="1">
    <location>
        <begin position="144"/>
        <end position="153"/>
    </location>
</feature>
<evidence type="ECO:0000256" key="1">
    <source>
        <dbReference type="SAM" id="MobiDB-lite"/>
    </source>
</evidence>
<sequence>MLGKGGGGMPGTSPGPGGPEPAAAAAAAKAAAAEKSRPPGRGGRAGGTMPGTGGKRHLGDGNSGPSLSEGGRISRPQPGKPKRGPFSVGFGKTYGVGNAPFPGEPRGDWPGPTPEPWGGVFPPGGILVPGENDLRPASSGPRPRGTKPGRKSRAGPNVIFCC</sequence>
<dbReference type="AlphaFoldDB" id="A0A086KIA4"/>
<dbReference type="VEuPathDB" id="ToxoDB:TGP89_362930"/>
<name>A0A086KIA4_TOXGO</name>
<feature type="compositionally biased region" description="Low complexity" evidence="1">
    <location>
        <begin position="20"/>
        <end position="31"/>
    </location>
</feature>
<feature type="compositionally biased region" description="Gly residues" evidence="1">
    <location>
        <begin position="1"/>
        <end position="10"/>
    </location>
</feature>
<gene>
    <name evidence="2" type="ORF">TGP89_362930</name>
</gene>
<dbReference type="EMBL" id="AEYI02000875">
    <property type="protein sequence ID" value="KFG44122.1"/>
    <property type="molecule type" value="Genomic_DNA"/>
</dbReference>
<proteinExistence type="predicted"/>
<comment type="caution">
    <text evidence="2">The sequence shown here is derived from an EMBL/GenBank/DDBJ whole genome shotgun (WGS) entry which is preliminary data.</text>
</comment>
<dbReference type="Proteomes" id="UP000028828">
    <property type="component" value="Unassembled WGS sequence"/>
</dbReference>
<feature type="region of interest" description="Disordered" evidence="1">
    <location>
        <begin position="1"/>
        <end position="158"/>
    </location>
</feature>
<organism evidence="2 3">
    <name type="scientific">Toxoplasma gondii p89</name>
    <dbReference type="NCBI Taxonomy" id="943119"/>
    <lineage>
        <taxon>Eukaryota</taxon>
        <taxon>Sar</taxon>
        <taxon>Alveolata</taxon>
        <taxon>Apicomplexa</taxon>
        <taxon>Conoidasida</taxon>
        <taxon>Coccidia</taxon>
        <taxon>Eucoccidiorida</taxon>
        <taxon>Eimeriorina</taxon>
        <taxon>Sarcocystidae</taxon>
        <taxon>Toxoplasma</taxon>
    </lineage>
</organism>
<protein>
    <submittedName>
        <fullName evidence="2">Uncharacterized protein</fullName>
    </submittedName>
</protein>
<evidence type="ECO:0000313" key="2">
    <source>
        <dbReference type="EMBL" id="KFG44122.1"/>
    </source>
</evidence>